<reference evidence="2" key="1">
    <citation type="journal article" date="2019" name="Int. J. Syst. Evol. Microbiol.">
        <title>The Global Catalogue of Microorganisms (GCM) 10K type strain sequencing project: providing services to taxonomists for standard genome sequencing and annotation.</title>
        <authorList>
            <consortium name="The Broad Institute Genomics Platform"/>
            <consortium name="The Broad Institute Genome Sequencing Center for Infectious Disease"/>
            <person name="Wu L."/>
            <person name="Ma J."/>
        </authorList>
    </citation>
    <scope>NUCLEOTIDE SEQUENCE [LARGE SCALE GENOMIC DNA]</scope>
    <source>
        <strain evidence="2">CGMCC 4.1782</strain>
    </source>
</reference>
<name>A0ABW5D0D7_9BACT</name>
<dbReference type="EMBL" id="JBHUIM010000002">
    <property type="protein sequence ID" value="MFD2247297.1"/>
    <property type="molecule type" value="Genomic_DNA"/>
</dbReference>
<proteinExistence type="predicted"/>
<accession>A0ABW5D0D7</accession>
<comment type="caution">
    <text evidence="1">The sequence shown here is derived from an EMBL/GenBank/DDBJ whole genome shotgun (WGS) entry which is preliminary data.</text>
</comment>
<evidence type="ECO:0000313" key="2">
    <source>
        <dbReference type="Proteomes" id="UP001597374"/>
    </source>
</evidence>
<evidence type="ECO:0000313" key="1">
    <source>
        <dbReference type="EMBL" id="MFD2247297.1"/>
    </source>
</evidence>
<dbReference type="RefSeq" id="WP_250430230.1">
    <property type="nucleotide sequence ID" value="NZ_JALPRR010000003.1"/>
</dbReference>
<dbReference type="Proteomes" id="UP001597374">
    <property type="component" value="Unassembled WGS sequence"/>
</dbReference>
<keyword evidence="2" id="KW-1185">Reference proteome</keyword>
<gene>
    <name evidence="1" type="ORF">ACFSKP_13610</name>
</gene>
<sequence length="91" mass="10715">MDTKERAEDGILQLHKRLDELEDKERRLAVSPKLSDKQEVLDFAQDLYNDTLSYQRGYSRFNDNSDIVNYVDQANHLETAVSKIMLKLRKK</sequence>
<organism evidence="1 2">
    <name type="scientific">Pontibacter ruber</name>
    <dbReference type="NCBI Taxonomy" id="1343895"/>
    <lineage>
        <taxon>Bacteria</taxon>
        <taxon>Pseudomonadati</taxon>
        <taxon>Bacteroidota</taxon>
        <taxon>Cytophagia</taxon>
        <taxon>Cytophagales</taxon>
        <taxon>Hymenobacteraceae</taxon>
        <taxon>Pontibacter</taxon>
    </lineage>
</organism>
<protein>
    <submittedName>
        <fullName evidence="1">Uncharacterized protein</fullName>
    </submittedName>
</protein>